<comment type="subcellular location">
    <subcellularLocation>
        <location evidence="1">Plastid</location>
    </subcellularLocation>
</comment>
<organism evidence="7 8">
    <name type="scientific">Triticum turgidum subsp. durum</name>
    <name type="common">Durum wheat</name>
    <name type="synonym">Triticum durum</name>
    <dbReference type="NCBI Taxonomy" id="4567"/>
    <lineage>
        <taxon>Eukaryota</taxon>
        <taxon>Viridiplantae</taxon>
        <taxon>Streptophyta</taxon>
        <taxon>Embryophyta</taxon>
        <taxon>Tracheophyta</taxon>
        <taxon>Spermatophyta</taxon>
        <taxon>Magnoliopsida</taxon>
        <taxon>Liliopsida</taxon>
        <taxon>Poales</taxon>
        <taxon>Poaceae</taxon>
        <taxon>BOP clade</taxon>
        <taxon>Pooideae</taxon>
        <taxon>Triticodae</taxon>
        <taxon>Triticeae</taxon>
        <taxon>Triticinae</taxon>
        <taxon>Triticum</taxon>
    </lineage>
</organism>
<dbReference type="SUPFAM" id="SSF50104">
    <property type="entry name" value="Translation proteins SH3-like domain"/>
    <property type="match status" value="1"/>
</dbReference>
<dbReference type="GO" id="GO:0009536">
    <property type="term" value="C:plastid"/>
    <property type="evidence" value="ECO:0007669"/>
    <property type="project" value="UniProtKB-SubCell"/>
</dbReference>
<dbReference type="PANTHER" id="PTHR13691">
    <property type="entry name" value="RIBOSOMAL PROTEIN L2"/>
    <property type="match status" value="1"/>
</dbReference>
<dbReference type="GO" id="GO:0003735">
    <property type="term" value="F:structural constituent of ribosome"/>
    <property type="evidence" value="ECO:0007669"/>
    <property type="project" value="InterPro"/>
</dbReference>
<dbReference type="Gene3D" id="4.10.950.10">
    <property type="entry name" value="Ribosomal protein L2, domain 3"/>
    <property type="match status" value="1"/>
</dbReference>
<evidence type="ECO:0000256" key="1">
    <source>
        <dbReference type="ARBA" id="ARBA00004474"/>
    </source>
</evidence>
<feature type="domain" description="Large ribosomal subunit protein uL2 C-terminal" evidence="6">
    <location>
        <begin position="1"/>
        <end position="92"/>
    </location>
</feature>
<evidence type="ECO:0000313" key="8">
    <source>
        <dbReference type="Proteomes" id="UP000324705"/>
    </source>
</evidence>
<dbReference type="GO" id="GO:0005762">
    <property type="term" value="C:mitochondrial large ribosomal subunit"/>
    <property type="evidence" value="ECO:0007669"/>
    <property type="project" value="TreeGrafter"/>
</dbReference>
<name>A0A9R1QD19_TRITD</name>
<dbReference type="InterPro" id="IPR002171">
    <property type="entry name" value="Ribosomal_uL2"/>
</dbReference>
<keyword evidence="5" id="KW-0687">Ribonucleoprotein</keyword>
<reference evidence="7 8" key="1">
    <citation type="submission" date="2017-09" db="EMBL/GenBank/DDBJ databases">
        <authorList>
            <consortium name="International Durum Wheat Genome Sequencing Consortium (IDWGSC)"/>
            <person name="Milanesi L."/>
        </authorList>
    </citation>
    <scope>NUCLEOTIDE SEQUENCE [LARGE SCALE GENOMIC DNA]</scope>
    <source>
        <strain evidence="8">cv. Svevo</strain>
    </source>
</reference>
<dbReference type="PANTHER" id="PTHR13691:SF57">
    <property type="entry name" value="LARGE RIBOSOMAL SUBUNIT PROTEIN UL2CZ_UL2CY"/>
    <property type="match status" value="1"/>
</dbReference>
<dbReference type="InterPro" id="IPR008991">
    <property type="entry name" value="Translation_prot_SH3-like_sf"/>
</dbReference>
<dbReference type="InterPro" id="IPR022669">
    <property type="entry name" value="Ribosomal_uL2_C"/>
</dbReference>
<keyword evidence="4" id="KW-0689">Ribosomal protein</keyword>
<dbReference type="GO" id="GO:0003723">
    <property type="term" value="F:RNA binding"/>
    <property type="evidence" value="ECO:0007669"/>
    <property type="project" value="TreeGrafter"/>
</dbReference>
<dbReference type="SMART" id="SM01382">
    <property type="entry name" value="Ribosomal_L2_C"/>
    <property type="match status" value="1"/>
</dbReference>
<dbReference type="Pfam" id="PF03947">
    <property type="entry name" value="Ribosomal_L2_C"/>
    <property type="match status" value="1"/>
</dbReference>
<dbReference type="InterPro" id="IPR014722">
    <property type="entry name" value="Rib_uL2_dom2"/>
</dbReference>
<evidence type="ECO:0000259" key="6">
    <source>
        <dbReference type="SMART" id="SM01382"/>
    </source>
</evidence>
<evidence type="ECO:0000313" key="7">
    <source>
        <dbReference type="EMBL" id="VAH75143.1"/>
    </source>
</evidence>
<keyword evidence="3" id="KW-0934">Plastid</keyword>
<dbReference type="Proteomes" id="UP000324705">
    <property type="component" value="Chromosome 3B"/>
</dbReference>
<protein>
    <recommendedName>
        <fullName evidence="6">Large ribosomal subunit protein uL2 C-terminal domain-containing protein</fullName>
    </recommendedName>
</protein>
<dbReference type="AlphaFoldDB" id="A0A9R1QD19"/>
<evidence type="ECO:0000256" key="2">
    <source>
        <dbReference type="ARBA" id="ARBA00005636"/>
    </source>
</evidence>
<comment type="similarity">
    <text evidence="2">Belongs to the universal ribosomal protein uL2 family.</text>
</comment>
<dbReference type="FunFam" id="2.30.30.30:FF:000008">
    <property type="entry name" value="50S ribosomal protein L2, chloroplastic"/>
    <property type="match status" value="1"/>
</dbReference>
<dbReference type="EMBL" id="LT934116">
    <property type="protein sequence ID" value="VAH75143.1"/>
    <property type="molecule type" value="Genomic_DNA"/>
</dbReference>
<keyword evidence="8" id="KW-1185">Reference proteome</keyword>
<dbReference type="Gene3D" id="2.30.30.30">
    <property type="match status" value="1"/>
</dbReference>
<evidence type="ECO:0000256" key="5">
    <source>
        <dbReference type="ARBA" id="ARBA00023274"/>
    </source>
</evidence>
<dbReference type="Gramene" id="TRITD3Bv1G076120.6">
    <property type="protein sequence ID" value="TRITD3Bv1G076120.6"/>
    <property type="gene ID" value="TRITD3Bv1G076120"/>
</dbReference>
<evidence type="ECO:0000256" key="4">
    <source>
        <dbReference type="ARBA" id="ARBA00022980"/>
    </source>
</evidence>
<dbReference type="GO" id="GO:0032543">
    <property type="term" value="P:mitochondrial translation"/>
    <property type="evidence" value="ECO:0007669"/>
    <property type="project" value="TreeGrafter"/>
</dbReference>
<dbReference type="InterPro" id="IPR014726">
    <property type="entry name" value="Ribosomal_uL2_dom3"/>
</dbReference>
<gene>
    <name evidence="7" type="ORF">TRITD_3Bv1G076120</name>
</gene>
<accession>A0A9R1QD19</accession>
<proteinExistence type="inferred from homology"/>
<evidence type="ECO:0000256" key="3">
    <source>
        <dbReference type="ARBA" id="ARBA00022640"/>
    </source>
</evidence>
<sequence length="114" mass="12270">MGNALPLTDMPLGTAMHNIEITRGRGGQLARAAGAVAKLIAKEGKSATLRLPSGEVRLVSQNCLATVGQVGNVGVNQKSLGRKKPTTPWGYPALGRRTRKRKKYSDSFILRCRK</sequence>